<keyword evidence="5 12" id="KW-0808">Transferase</keyword>
<evidence type="ECO:0000256" key="7">
    <source>
        <dbReference type="ARBA" id="ARBA00022984"/>
    </source>
</evidence>
<dbReference type="Gene3D" id="3.65.10.10">
    <property type="entry name" value="Enolpyruvate transferase domain"/>
    <property type="match status" value="2"/>
</dbReference>
<evidence type="ECO:0000256" key="1">
    <source>
        <dbReference type="ARBA" id="ARBA00004496"/>
    </source>
</evidence>
<dbReference type="GO" id="GO:0005737">
    <property type="term" value="C:cytoplasm"/>
    <property type="evidence" value="ECO:0007669"/>
    <property type="project" value="UniProtKB-SubCell"/>
</dbReference>
<comment type="similarity">
    <text evidence="10 12">Belongs to the EPSP synthase family. MurA subfamily.</text>
</comment>
<keyword evidence="4 12" id="KW-0132">Cell division</keyword>
<keyword evidence="15" id="KW-1185">Reference proteome</keyword>
<dbReference type="UniPathway" id="UPA00219"/>
<dbReference type="InterPro" id="IPR036968">
    <property type="entry name" value="Enolpyruvate_Tfrase_sf"/>
</dbReference>
<dbReference type="GO" id="GO:0008760">
    <property type="term" value="F:UDP-N-acetylglucosamine 1-carboxyvinyltransferase activity"/>
    <property type="evidence" value="ECO:0007669"/>
    <property type="project" value="UniProtKB-UniRule"/>
</dbReference>
<keyword evidence="7 12" id="KW-0573">Peptidoglycan synthesis</keyword>
<keyword evidence="12" id="KW-0670">Pyruvate</keyword>
<keyword evidence="9 12" id="KW-0961">Cell wall biogenesis/degradation</keyword>
<keyword evidence="8 12" id="KW-0131">Cell cycle</keyword>
<feature type="binding site" evidence="12">
    <location>
        <begin position="22"/>
        <end position="23"/>
    </location>
    <ligand>
        <name>phosphoenolpyruvate</name>
        <dbReference type="ChEBI" id="CHEBI:58702"/>
    </ligand>
</feature>
<dbReference type="eggNOG" id="COG0766">
    <property type="taxonomic scope" value="Bacteria"/>
</dbReference>
<dbReference type="GO" id="GO:0009252">
    <property type="term" value="P:peptidoglycan biosynthetic process"/>
    <property type="evidence" value="ECO:0007669"/>
    <property type="project" value="UniProtKB-UniRule"/>
</dbReference>
<organism evidence="14 15">
    <name type="scientific">Halobacteriovorax marinus (strain ATCC BAA-682 / DSM 15412 / SJ)</name>
    <name type="common">Bacteriovorax marinus</name>
    <dbReference type="NCBI Taxonomy" id="862908"/>
    <lineage>
        <taxon>Bacteria</taxon>
        <taxon>Pseudomonadati</taxon>
        <taxon>Bdellovibrionota</taxon>
        <taxon>Bacteriovoracia</taxon>
        <taxon>Bacteriovoracales</taxon>
        <taxon>Halobacteriovoraceae</taxon>
        <taxon>Halobacteriovorax</taxon>
    </lineage>
</organism>
<evidence type="ECO:0000256" key="11">
    <source>
        <dbReference type="ARBA" id="ARBA00047527"/>
    </source>
</evidence>
<comment type="subcellular location">
    <subcellularLocation>
        <location evidence="1 12">Cytoplasm</location>
    </subcellularLocation>
</comment>
<dbReference type="NCBIfam" id="NF006873">
    <property type="entry name" value="PRK09369.1"/>
    <property type="match status" value="1"/>
</dbReference>
<dbReference type="PATRIC" id="fig|862908.3.peg.604"/>
<feature type="binding site" evidence="12">
    <location>
        <position position="326"/>
    </location>
    <ligand>
        <name>UDP-N-acetyl-alpha-D-glucosamine</name>
        <dbReference type="ChEBI" id="CHEBI:57705"/>
    </ligand>
</feature>
<evidence type="ECO:0000256" key="3">
    <source>
        <dbReference type="ARBA" id="ARBA00022490"/>
    </source>
</evidence>
<dbReference type="NCBIfam" id="TIGR01072">
    <property type="entry name" value="murA"/>
    <property type="match status" value="1"/>
</dbReference>
<dbReference type="Pfam" id="PF00275">
    <property type="entry name" value="EPSP_synthase"/>
    <property type="match status" value="1"/>
</dbReference>
<evidence type="ECO:0000313" key="15">
    <source>
        <dbReference type="Proteomes" id="UP000008963"/>
    </source>
</evidence>
<feature type="domain" description="Enolpyruvate transferase" evidence="13">
    <location>
        <begin position="7"/>
        <end position="405"/>
    </location>
</feature>
<evidence type="ECO:0000256" key="10">
    <source>
        <dbReference type="ARBA" id="ARBA00038367"/>
    </source>
</evidence>
<evidence type="ECO:0000313" key="14">
    <source>
        <dbReference type="EMBL" id="CBW25536.1"/>
    </source>
</evidence>
<dbReference type="GO" id="GO:0071555">
    <property type="term" value="P:cell wall organization"/>
    <property type="evidence" value="ECO:0007669"/>
    <property type="project" value="UniProtKB-KW"/>
</dbReference>
<dbReference type="Proteomes" id="UP000008963">
    <property type="component" value="Chromosome"/>
</dbReference>
<dbReference type="SUPFAM" id="SSF55205">
    <property type="entry name" value="EPT/RTPC-like"/>
    <property type="match status" value="1"/>
</dbReference>
<feature type="active site" description="Proton donor" evidence="12">
    <location>
        <position position="116"/>
    </location>
</feature>
<dbReference type="HAMAP" id="MF_00111">
    <property type="entry name" value="MurA"/>
    <property type="match status" value="1"/>
</dbReference>
<dbReference type="EC" id="2.5.1.7" evidence="12"/>
<proteinExistence type="inferred from homology"/>
<dbReference type="RefSeq" id="WP_014243322.1">
    <property type="nucleotide sequence ID" value="NC_016620.1"/>
</dbReference>
<evidence type="ECO:0000256" key="6">
    <source>
        <dbReference type="ARBA" id="ARBA00022960"/>
    </source>
</evidence>
<dbReference type="GO" id="GO:0019277">
    <property type="term" value="P:UDP-N-acetylgalactosamine biosynthetic process"/>
    <property type="evidence" value="ECO:0007669"/>
    <property type="project" value="InterPro"/>
</dbReference>
<dbReference type="OrthoDB" id="5288297at2"/>
<accession>E1X564</accession>
<evidence type="ECO:0000256" key="8">
    <source>
        <dbReference type="ARBA" id="ARBA00023306"/>
    </source>
</evidence>
<feature type="binding site" evidence="12">
    <location>
        <position position="92"/>
    </location>
    <ligand>
        <name>UDP-N-acetyl-alpha-D-glucosamine</name>
        <dbReference type="ChEBI" id="CHEBI:57705"/>
    </ligand>
</feature>
<evidence type="ECO:0000256" key="2">
    <source>
        <dbReference type="ARBA" id="ARBA00004752"/>
    </source>
</evidence>
<feature type="modified residue" description="2-(S-cysteinyl)pyruvic acid O-phosphothioketal" evidence="12">
    <location>
        <position position="116"/>
    </location>
</feature>
<evidence type="ECO:0000256" key="4">
    <source>
        <dbReference type="ARBA" id="ARBA00022618"/>
    </source>
</evidence>
<dbReference type="PANTHER" id="PTHR43783">
    <property type="entry name" value="UDP-N-ACETYLGLUCOSAMINE 1-CARBOXYVINYLTRANSFERASE"/>
    <property type="match status" value="1"/>
</dbReference>
<reference evidence="15" key="1">
    <citation type="journal article" date="2013" name="ISME J.">
        <title>A small predatory core genome in the divergent marine Bacteriovorax marinus SJ and the terrestrial Bdellovibrio bacteriovorus.</title>
        <authorList>
            <person name="Crossman L.C."/>
            <person name="Chen H."/>
            <person name="Cerdeno-Tarraga A.M."/>
            <person name="Brooks K."/>
            <person name="Quail M.A."/>
            <person name="Pineiro S.A."/>
            <person name="Hobley L."/>
            <person name="Sockett R.E."/>
            <person name="Bentley S.D."/>
            <person name="Parkhill J."/>
            <person name="Williams H.N."/>
            <person name="Stine O.C."/>
        </authorList>
    </citation>
    <scope>NUCLEOTIDE SEQUENCE [LARGE SCALE GENOMIC DNA]</scope>
    <source>
        <strain evidence="15">ATCC BAA-682 / DSM 15412 / SJ</strain>
    </source>
</reference>
<dbReference type="InterPro" id="IPR050068">
    <property type="entry name" value="MurA_subfamily"/>
</dbReference>
<dbReference type="GO" id="GO:0051301">
    <property type="term" value="P:cell division"/>
    <property type="evidence" value="ECO:0007669"/>
    <property type="project" value="UniProtKB-KW"/>
</dbReference>
<comment type="function">
    <text evidence="12">Cell wall formation. Adds enolpyruvyl to UDP-N-acetylglucosamine.</text>
</comment>
<dbReference type="CDD" id="cd01555">
    <property type="entry name" value="UdpNAET"/>
    <property type="match status" value="1"/>
</dbReference>
<gene>
    <name evidence="12 14" type="primary">murA</name>
    <name evidence="14" type="ordered locus">BMS_0629</name>
</gene>
<feature type="binding site" evidence="12">
    <location>
        <begin position="121"/>
        <end position="125"/>
    </location>
    <ligand>
        <name>UDP-N-acetyl-alpha-D-glucosamine</name>
        <dbReference type="ChEBI" id="CHEBI:57705"/>
    </ligand>
</feature>
<dbReference type="FunFam" id="3.65.10.10:FF:000001">
    <property type="entry name" value="UDP-N-acetylglucosamine 1-carboxyvinyltransferase"/>
    <property type="match status" value="1"/>
</dbReference>
<dbReference type="HOGENOM" id="CLU_027387_0_0_7"/>
<comment type="catalytic activity">
    <reaction evidence="11 12">
        <text>phosphoenolpyruvate + UDP-N-acetyl-alpha-D-glucosamine = UDP-N-acetyl-3-O-(1-carboxyvinyl)-alpha-D-glucosamine + phosphate</text>
        <dbReference type="Rhea" id="RHEA:18681"/>
        <dbReference type="ChEBI" id="CHEBI:43474"/>
        <dbReference type="ChEBI" id="CHEBI:57705"/>
        <dbReference type="ChEBI" id="CHEBI:58702"/>
        <dbReference type="ChEBI" id="CHEBI:68483"/>
        <dbReference type="EC" id="2.5.1.7"/>
    </reaction>
</comment>
<evidence type="ECO:0000256" key="5">
    <source>
        <dbReference type="ARBA" id="ARBA00022679"/>
    </source>
</evidence>
<evidence type="ECO:0000256" key="12">
    <source>
        <dbReference type="HAMAP-Rule" id="MF_00111"/>
    </source>
</evidence>
<dbReference type="GO" id="GO:0008360">
    <property type="term" value="P:regulation of cell shape"/>
    <property type="evidence" value="ECO:0007669"/>
    <property type="project" value="UniProtKB-KW"/>
</dbReference>
<evidence type="ECO:0000256" key="9">
    <source>
        <dbReference type="ARBA" id="ARBA00023316"/>
    </source>
</evidence>
<keyword evidence="3 12" id="KW-0963">Cytoplasm</keyword>
<dbReference type="STRING" id="862908.BMS_0629"/>
<dbReference type="AlphaFoldDB" id="E1X564"/>
<comment type="pathway">
    <text evidence="2 12">Cell wall biogenesis; peptidoglycan biosynthesis.</text>
</comment>
<dbReference type="InterPro" id="IPR001986">
    <property type="entry name" value="Enolpyruvate_Tfrase_dom"/>
</dbReference>
<sequence length="417" mass="44966">MDKIIVNGPCTLEGSVRISKAKNAYLPILSAVLLSEKRITLNEIPNLRDINTMLTLLGNLGVGIERKGSSVVLDPSTLNSHEATYDLVKTMRASIFTLGPILTRLHKAKVSLPGGCAIGTRPIDLHLTNLEKMGAKITLEGGYVYAETDGPLKGAHLVLAFPSVGATENLMMAAVYAKGKTIIENAALEPEIDDLANFLNAMGAKISGIGTKKIEIEGVKSLNEVEYTAIGDRIEAATYIMAALATKSNVRVEGFNPHHLEFVIDELKRMGADIEVGSDFVQVKKSELEACRIDTAPFPGFPTDVQAQMMALVTQVKGSSIITEHIFENRFMHVPELNRLGASIELKGNTAIVEGQRELKGAPVMCTDLRASAALIIAALASSGETEISRIYHLDRGYDNLANKLMSLGAKLERVSE</sequence>
<dbReference type="EMBL" id="FQ312005">
    <property type="protein sequence ID" value="CBW25536.1"/>
    <property type="molecule type" value="Genomic_DNA"/>
</dbReference>
<dbReference type="PANTHER" id="PTHR43783:SF1">
    <property type="entry name" value="UDP-N-ACETYLGLUCOSAMINE 1-CARBOXYVINYLTRANSFERASE"/>
    <property type="match status" value="1"/>
</dbReference>
<evidence type="ECO:0000259" key="13">
    <source>
        <dbReference type="Pfam" id="PF00275"/>
    </source>
</evidence>
<keyword evidence="6 12" id="KW-0133">Cell shape</keyword>
<feature type="binding site" evidence="12">
    <location>
        <position position="304"/>
    </location>
    <ligand>
        <name>UDP-N-acetyl-alpha-D-glucosamine</name>
        <dbReference type="ChEBI" id="CHEBI:57705"/>
    </ligand>
</feature>
<name>E1X564_HALMS</name>
<comment type="caution">
    <text evidence="12">Lacks conserved residue(s) required for the propagation of feature annotation.</text>
</comment>
<dbReference type="InterPro" id="IPR005750">
    <property type="entry name" value="UDP_GlcNAc_COvinyl_MurA"/>
</dbReference>
<protein>
    <recommendedName>
        <fullName evidence="12">UDP-N-acetylglucosamine 1-carboxyvinyltransferase</fullName>
        <ecNumber evidence="12">2.5.1.7</ecNumber>
    </recommendedName>
    <alternativeName>
        <fullName evidence="12">Enoylpyruvate transferase</fullName>
    </alternativeName>
    <alternativeName>
        <fullName evidence="12">UDP-N-acetylglucosamine enolpyruvyl transferase</fullName>
        <shortName evidence="12">EPT</shortName>
    </alternativeName>
</protein>
<dbReference type="InterPro" id="IPR013792">
    <property type="entry name" value="RNA3'P_cycl/enolpyr_Trfase_a/b"/>
</dbReference>
<dbReference type="KEGG" id="bmx:BMS_0629"/>